<evidence type="ECO:0000256" key="2">
    <source>
        <dbReference type="ARBA" id="ARBA00022490"/>
    </source>
</evidence>
<evidence type="ECO:0000313" key="8">
    <source>
        <dbReference type="Proteomes" id="UP000297245"/>
    </source>
</evidence>
<dbReference type="GO" id="GO:0001732">
    <property type="term" value="P:formation of cytoplasmic translation initiation complex"/>
    <property type="evidence" value="ECO:0007669"/>
    <property type="project" value="UniProtKB-UniRule"/>
</dbReference>
<dbReference type="GO" id="GO:0033290">
    <property type="term" value="C:eukaryotic 48S preinitiation complex"/>
    <property type="evidence" value="ECO:0007669"/>
    <property type="project" value="UniProtKB-UniRule"/>
</dbReference>
<gene>
    <name evidence="7" type="ORF">K435DRAFT_707877</name>
</gene>
<proteinExistence type="inferred from homology"/>
<protein>
    <recommendedName>
        <fullName evidence="5">Eukaryotic translation initiation factor 3 subunit M</fullName>
        <shortName evidence="5">eIF3m</shortName>
    </recommendedName>
</protein>
<evidence type="ECO:0000256" key="5">
    <source>
        <dbReference type="HAMAP-Rule" id="MF_03012"/>
    </source>
</evidence>
<dbReference type="PANTHER" id="PTHR15350:SF2">
    <property type="entry name" value="EUKARYOTIC TRANSLATION INITIATION FACTOR 3 SUBUNIT M"/>
    <property type="match status" value="1"/>
</dbReference>
<evidence type="ECO:0000256" key="3">
    <source>
        <dbReference type="ARBA" id="ARBA00022540"/>
    </source>
</evidence>
<accession>A0A4S8MXU2</accession>
<keyword evidence="3 5" id="KW-0396">Initiation factor</keyword>
<keyword evidence="4 5" id="KW-0648">Protein biosynthesis</keyword>
<dbReference type="InterPro" id="IPR045237">
    <property type="entry name" value="COPS7/eIF3m"/>
</dbReference>
<dbReference type="SMART" id="SM00088">
    <property type="entry name" value="PINT"/>
    <property type="match status" value="1"/>
</dbReference>
<evidence type="ECO:0000313" key="7">
    <source>
        <dbReference type="EMBL" id="THV08227.1"/>
    </source>
</evidence>
<dbReference type="InterPro" id="IPR000717">
    <property type="entry name" value="PCI_dom"/>
</dbReference>
<dbReference type="EMBL" id="ML179035">
    <property type="protein sequence ID" value="THV08227.1"/>
    <property type="molecule type" value="Genomic_DNA"/>
</dbReference>
<dbReference type="InterPro" id="IPR027528">
    <property type="entry name" value="eIF3m"/>
</dbReference>
<comment type="function">
    <text evidence="5">Component of the eukaryotic translation initiation factor 3 (eIF-3) complex, which is involved in protein synthesis of a specialized repertoire of mRNAs and, together with other initiation factors, stimulates binding of mRNA and methionyl-tRNAi to the 40S ribosome. The eIF-3 complex specifically targets and initiates translation of a subset of mRNAs involved in cell proliferation.</text>
</comment>
<dbReference type="HAMAP" id="MF_03012">
    <property type="entry name" value="eIF3m"/>
    <property type="match status" value="1"/>
</dbReference>
<dbReference type="GO" id="GO:0003743">
    <property type="term" value="F:translation initiation factor activity"/>
    <property type="evidence" value="ECO:0007669"/>
    <property type="project" value="UniProtKB-UniRule"/>
</dbReference>
<dbReference type="PROSITE" id="PS50250">
    <property type="entry name" value="PCI"/>
    <property type="match status" value="1"/>
</dbReference>
<dbReference type="GO" id="GO:0071541">
    <property type="term" value="C:eukaryotic translation initiation factor 3 complex, eIF3m"/>
    <property type="evidence" value="ECO:0007669"/>
    <property type="project" value="UniProtKB-UniRule"/>
</dbReference>
<sequence length="416" mass="46766">MSVTDSVSVFAEGTFQEQIQELVNYVVRTRSEEERAAFIRPFQDAMKKEDGKKSLDEDEERKKKVISMVLSEVKGFGDGNEKEIEGFFNLIYAHLFSLFPPNSPKAKQHLDALLRTISSAPSEQSFIKYRILSNLFNTIPRTSPLRLSVYNTLLSIAVSRDEIDTLSLNRADVEKWLKEWEISPEDKSAFLKNIVDAYAKLGQSATSYEYTLSYIRSLPPDSDAAHVASVDAIATSLRLPFIFNFDPLFKLDAVVALKDHELFSLLQVFLNDGLSEFTAWDQAHSGILAKYNLDKAQLEHKIRLLTLASLGFKHVGQNLPYSKIAETLQVDVSEVEKWVIDVIRTGLLSGKLSQTKQTLHIIRSTARAFEREQWEVLEKRLLAWKSGLSGVLEVVANARRQGGHVSSQAPVTTVGA</sequence>
<dbReference type="InterPro" id="IPR040750">
    <property type="entry name" value="eIF3m_C_helix"/>
</dbReference>
<reference evidence="7 8" key="1">
    <citation type="journal article" date="2019" name="Nat. Ecol. Evol.">
        <title>Megaphylogeny resolves global patterns of mushroom evolution.</title>
        <authorList>
            <person name="Varga T."/>
            <person name="Krizsan K."/>
            <person name="Foldi C."/>
            <person name="Dima B."/>
            <person name="Sanchez-Garcia M."/>
            <person name="Sanchez-Ramirez S."/>
            <person name="Szollosi G.J."/>
            <person name="Szarkandi J.G."/>
            <person name="Papp V."/>
            <person name="Albert L."/>
            <person name="Andreopoulos W."/>
            <person name="Angelini C."/>
            <person name="Antonin V."/>
            <person name="Barry K.W."/>
            <person name="Bougher N.L."/>
            <person name="Buchanan P."/>
            <person name="Buyck B."/>
            <person name="Bense V."/>
            <person name="Catcheside P."/>
            <person name="Chovatia M."/>
            <person name="Cooper J."/>
            <person name="Damon W."/>
            <person name="Desjardin D."/>
            <person name="Finy P."/>
            <person name="Geml J."/>
            <person name="Haridas S."/>
            <person name="Hughes K."/>
            <person name="Justo A."/>
            <person name="Karasinski D."/>
            <person name="Kautmanova I."/>
            <person name="Kiss B."/>
            <person name="Kocsube S."/>
            <person name="Kotiranta H."/>
            <person name="LaButti K.M."/>
            <person name="Lechner B.E."/>
            <person name="Liimatainen K."/>
            <person name="Lipzen A."/>
            <person name="Lukacs Z."/>
            <person name="Mihaltcheva S."/>
            <person name="Morgado L.N."/>
            <person name="Niskanen T."/>
            <person name="Noordeloos M.E."/>
            <person name="Ohm R.A."/>
            <person name="Ortiz-Santana B."/>
            <person name="Ovrebo C."/>
            <person name="Racz N."/>
            <person name="Riley R."/>
            <person name="Savchenko A."/>
            <person name="Shiryaev A."/>
            <person name="Soop K."/>
            <person name="Spirin V."/>
            <person name="Szebenyi C."/>
            <person name="Tomsovsky M."/>
            <person name="Tulloss R.E."/>
            <person name="Uehling J."/>
            <person name="Grigoriev I.V."/>
            <person name="Vagvolgyi C."/>
            <person name="Papp T."/>
            <person name="Martin F.M."/>
            <person name="Miettinen O."/>
            <person name="Hibbett D.S."/>
            <person name="Nagy L.G."/>
        </authorList>
    </citation>
    <scope>NUCLEOTIDE SEQUENCE [LARGE SCALE GENOMIC DNA]</scope>
    <source>
        <strain evidence="7 8">CBS 962.96</strain>
    </source>
</reference>
<evidence type="ECO:0000259" key="6">
    <source>
        <dbReference type="PROSITE" id="PS50250"/>
    </source>
</evidence>
<dbReference type="OrthoDB" id="10267031at2759"/>
<dbReference type="GO" id="GO:0016282">
    <property type="term" value="C:eukaryotic 43S preinitiation complex"/>
    <property type="evidence" value="ECO:0007669"/>
    <property type="project" value="UniProtKB-UniRule"/>
</dbReference>
<keyword evidence="2 5" id="KW-0963">Cytoplasm</keyword>
<name>A0A4S8MXU2_DENBC</name>
<evidence type="ECO:0000256" key="4">
    <source>
        <dbReference type="ARBA" id="ARBA00022917"/>
    </source>
</evidence>
<dbReference type="AlphaFoldDB" id="A0A4S8MXU2"/>
<organism evidence="7 8">
    <name type="scientific">Dendrothele bispora (strain CBS 962.96)</name>
    <dbReference type="NCBI Taxonomy" id="1314807"/>
    <lineage>
        <taxon>Eukaryota</taxon>
        <taxon>Fungi</taxon>
        <taxon>Dikarya</taxon>
        <taxon>Basidiomycota</taxon>
        <taxon>Agaricomycotina</taxon>
        <taxon>Agaricomycetes</taxon>
        <taxon>Agaricomycetidae</taxon>
        <taxon>Agaricales</taxon>
        <taxon>Agaricales incertae sedis</taxon>
        <taxon>Dendrothele</taxon>
    </lineage>
</organism>
<comment type="subcellular location">
    <subcellularLocation>
        <location evidence="5">Cytoplasm</location>
    </subcellularLocation>
</comment>
<feature type="domain" description="PCI" evidence="6">
    <location>
        <begin position="206"/>
        <end position="366"/>
    </location>
</feature>
<comment type="subunit">
    <text evidence="5">Component of the eukaryotic translation initiation factor 3 (eIF-3) complex.</text>
</comment>
<dbReference type="Proteomes" id="UP000297245">
    <property type="component" value="Unassembled WGS sequence"/>
</dbReference>
<comment type="similarity">
    <text evidence="1">Belongs to the CSN7/EIF3M family. CSN7 subfamily.</text>
</comment>
<dbReference type="Pfam" id="PF18005">
    <property type="entry name" value="eIF3m_C_helix"/>
    <property type="match status" value="1"/>
</dbReference>
<dbReference type="PANTHER" id="PTHR15350">
    <property type="entry name" value="COP9 SIGNALOSOME COMPLEX SUBUNIT 7/DENDRITIC CELL PROTEIN GA17"/>
    <property type="match status" value="1"/>
</dbReference>
<dbReference type="Pfam" id="PF01399">
    <property type="entry name" value="PCI"/>
    <property type="match status" value="1"/>
</dbReference>
<keyword evidence="8" id="KW-1185">Reference proteome</keyword>
<evidence type="ECO:0000256" key="1">
    <source>
        <dbReference type="ARBA" id="ARBA00008482"/>
    </source>
</evidence>
<comment type="similarity">
    <text evidence="5">Belongs to the eIF-3 subunit M family.</text>
</comment>